<keyword evidence="18" id="KW-0812">Transmembrane</keyword>
<protein>
    <recommendedName>
        <fullName evidence="11">Lactosylceramide 4-alpha-galactosyltransferase</fullName>
        <ecNumber evidence="10">2.4.1.228</ecNumber>
    </recommendedName>
    <alternativeName>
        <fullName evidence="15">Alpha-1,4-N-acetylglucosaminyltransferase</fullName>
    </alternativeName>
    <alternativeName>
        <fullName evidence="13">Alpha-1,4-galactosyltransferase</fullName>
    </alternativeName>
    <alternativeName>
        <fullName evidence="14">Globotriaosylceramide synthase</fullName>
    </alternativeName>
    <alternativeName>
        <fullName evidence="12">UDP-galactose:beta-D-galactosyl-beta1-R 4-alpha-D-galactosyltransferase</fullName>
    </alternativeName>
</protein>
<dbReference type="PANTHER" id="PTHR12042:SF17">
    <property type="entry name" value="LACTOSYLCERAMIDE 4-ALPHA-GALACTOSYLTRANSFERASE"/>
    <property type="match status" value="1"/>
</dbReference>
<dbReference type="GO" id="GO:0050512">
    <property type="term" value="F:lactosylceramide 4-alpha-galactosyltransferase activity"/>
    <property type="evidence" value="ECO:0007669"/>
    <property type="project" value="UniProtKB-EC"/>
</dbReference>
<evidence type="ECO:0000256" key="16">
    <source>
        <dbReference type="ARBA" id="ARBA00048195"/>
    </source>
</evidence>
<dbReference type="GO" id="GO:0000139">
    <property type="term" value="C:Golgi membrane"/>
    <property type="evidence" value="ECO:0007669"/>
    <property type="project" value="UniProtKB-SubCell"/>
</dbReference>
<dbReference type="EC" id="2.4.1.228" evidence="10"/>
<comment type="catalytic activity">
    <reaction evidence="16">
        <text>a beta-D-Gal-(1-&gt;4)-beta-D-Glc-(1&lt;-&gt;1)-Cer(d18:1(4E)) + UDP-alpha-D-galactose = a globoside Gb3Cer (d18:1(4E)) + UDP + H(+)</text>
        <dbReference type="Rhea" id="RHEA:11924"/>
        <dbReference type="ChEBI" id="CHEBI:15378"/>
        <dbReference type="ChEBI" id="CHEBI:17950"/>
        <dbReference type="ChEBI" id="CHEBI:18313"/>
        <dbReference type="ChEBI" id="CHEBI:58223"/>
        <dbReference type="ChEBI" id="CHEBI:66914"/>
        <dbReference type="EC" id="2.4.1.228"/>
    </reaction>
    <physiologicalReaction direction="left-to-right" evidence="16">
        <dbReference type="Rhea" id="RHEA:11925"/>
    </physiologicalReaction>
</comment>
<dbReference type="Pfam" id="PF04488">
    <property type="entry name" value="Gly_transf_sug"/>
    <property type="match status" value="1"/>
</dbReference>
<feature type="domain" description="Alpha 1,4-glycosyltransferase" evidence="19">
    <location>
        <begin position="201"/>
        <end position="324"/>
    </location>
</feature>
<evidence type="ECO:0000256" key="3">
    <source>
        <dbReference type="ARBA" id="ARBA00009003"/>
    </source>
</evidence>
<name>H2ZRQ7_LATCH</name>
<evidence type="ECO:0000256" key="1">
    <source>
        <dbReference type="ARBA" id="ARBA00004323"/>
    </source>
</evidence>
<comment type="pathway">
    <text evidence="2">Glycolipid biosynthesis.</text>
</comment>
<dbReference type="Ensembl" id="ENSLACT00000000079.1">
    <property type="protein sequence ID" value="ENSLACP00000000078.1"/>
    <property type="gene ID" value="ENSLACG00000000068.1"/>
</dbReference>
<evidence type="ECO:0000256" key="10">
    <source>
        <dbReference type="ARBA" id="ARBA00039051"/>
    </source>
</evidence>
<reference evidence="20" key="2">
    <citation type="submission" date="2025-08" db="UniProtKB">
        <authorList>
            <consortium name="Ensembl"/>
        </authorList>
    </citation>
    <scope>IDENTIFICATION</scope>
</reference>
<dbReference type="InterPro" id="IPR051981">
    <property type="entry name" value="Glycosyltransf_32"/>
</dbReference>
<organism evidence="20 21">
    <name type="scientific">Latimeria chalumnae</name>
    <name type="common">Coelacanth</name>
    <dbReference type="NCBI Taxonomy" id="7897"/>
    <lineage>
        <taxon>Eukaryota</taxon>
        <taxon>Metazoa</taxon>
        <taxon>Chordata</taxon>
        <taxon>Craniata</taxon>
        <taxon>Vertebrata</taxon>
        <taxon>Euteleostomi</taxon>
        <taxon>Coelacanthiformes</taxon>
        <taxon>Coelacanthidae</taxon>
        <taxon>Latimeria</taxon>
    </lineage>
</organism>
<dbReference type="OMA" id="KEDIMCG"/>
<comment type="catalytic activity">
    <reaction evidence="17">
        <text>a beta-D-Gal-(1&lt;-&gt;1')-ceramide + UDP-alpha-D-galactose = alpha-D-Gal-(1-&gt;4)-beta-D-Gal-(1&lt;-&gt;1')-Cer + UDP + H(+)</text>
        <dbReference type="Rhea" id="RHEA:60044"/>
        <dbReference type="ChEBI" id="CHEBI:15378"/>
        <dbReference type="ChEBI" id="CHEBI:58223"/>
        <dbReference type="ChEBI" id="CHEBI:66914"/>
        <dbReference type="ChEBI" id="CHEBI:143593"/>
        <dbReference type="ChEBI" id="CHEBI:143594"/>
    </reaction>
    <physiologicalReaction direction="left-to-right" evidence="17">
        <dbReference type="Rhea" id="RHEA:60045"/>
    </physiologicalReaction>
</comment>
<dbReference type="STRING" id="7897.ENSLACP00000000078"/>
<keyword evidence="21" id="KW-1185">Reference proteome</keyword>
<evidence type="ECO:0000256" key="8">
    <source>
        <dbReference type="ARBA" id="ARBA00023098"/>
    </source>
</evidence>
<dbReference type="InterPro" id="IPR007652">
    <property type="entry name" value="A1-4-GlycosylTfrase_dom"/>
</dbReference>
<reference evidence="21" key="1">
    <citation type="submission" date="2011-08" db="EMBL/GenBank/DDBJ databases">
        <title>The draft genome of Latimeria chalumnae.</title>
        <authorList>
            <person name="Di Palma F."/>
            <person name="Alfoldi J."/>
            <person name="Johnson J."/>
            <person name="Berlin A."/>
            <person name="Gnerre S."/>
            <person name="Jaffe D."/>
            <person name="MacCallum I."/>
            <person name="Young S."/>
            <person name="Walker B.J."/>
            <person name="Lander E."/>
            <person name="Lindblad-Toh K."/>
        </authorList>
    </citation>
    <scope>NUCLEOTIDE SEQUENCE [LARGE SCALE GENOMIC DNA]</scope>
    <source>
        <strain evidence="21">Wild caught</strain>
    </source>
</reference>
<dbReference type="GO" id="GO:0006688">
    <property type="term" value="P:glycosphingolipid biosynthetic process"/>
    <property type="evidence" value="ECO:0007669"/>
    <property type="project" value="TreeGrafter"/>
</dbReference>
<dbReference type="AlphaFoldDB" id="H2ZRQ7"/>
<dbReference type="Pfam" id="PF04572">
    <property type="entry name" value="Gb3_synth"/>
    <property type="match status" value="1"/>
</dbReference>
<keyword evidence="8" id="KW-0443">Lipid metabolism</keyword>
<dbReference type="Gene3D" id="3.90.550.20">
    <property type="match status" value="1"/>
</dbReference>
<dbReference type="Proteomes" id="UP000008672">
    <property type="component" value="Unassembled WGS sequence"/>
</dbReference>
<keyword evidence="6" id="KW-0808">Transferase</keyword>
<sequence length="326" mass="37618">VEMKILHIRVRLAVLLVLVLFAMSFIFSNLKRRGPLLYLRRHSELLASKYTGNIYFVETSNHLDVSLLFMCSVESAARAHPNSLINVFMRGLSANDARMSSQNVALSLLREFPNVVFKPLVFEDLFSDTPLQSWFAKLDQEKEKFLFSVLSDACRIALLYKYGGVYSDTDVIMTKNLMNLTNAMGLESDNFLNGAILVFLQPKSEFLWLCIQDFVDNYKGDDWGNQGPDLLTRVLQQYCDIKKILSCKDVTVLPVEAFYPIPYQNWRQFYSKASDSVLENLQSKSYTVHVWNQMKKWNSLQVKIEPNMLLGQMFLKFCPVTYNTIM</sequence>
<dbReference type="GeneTree" id="ENSGT00510000047981"/>
<evidence type="ECO:0000256" key="11">
    <source>
        <dbReference type="ARBA" id="ARBA00040835"/>
    </source>
</evidence>
<evidence type="ECO:0000256" key="14">
    <source>
        <dbReference type="ARBA" id="ARBA00043154"/>
    </source>
</evidence>
<dbReference type="HOGENOM" id="CLU_049512_2_0_1"/>
<dbReference type="EMBL" id="AFYH01278893">
    <property type="status" value="NOT_ANNOTATED_CDS"/>
    <property type="molecule type" value="Genomic_DNA"/>
</dbReference>
<dbReference type="eggNOG" id="KOG1928">
    <property type="taxonomic scope" value="Eukaryota"/>
</dbReference>
<dbReference type="InterPro" id="IPR029044">
    <property type="entry name" value="Nucleotide-diphossugar_trans"/>
</dbReference>
<evidence type="ECO:0000256" key="6">
    <source>
        <dbReference type="ARBA" id="ARBA00022679"/>
    </source>
</evidence>
<evidence type="ECO:0000256" key="9">
    <source>
        <dbReference type="ARBA" id="ARBA00023136"/>
    </source>
</evidence>
<reference evidence="20" key="3">
    <citation type="submission" date="2025-09" db="UniProtKB">
        <authorList>
            <consortium name="Ensembl"/>
        </authorList>
    </citation>
    <scope>IDENTIFICATION</scope>
</reference>
<evidence type="ECO:0000256" key="5">
    <source>
        <dbReference type="ARBA" id="ARBA00022676"/>
    </source>
</evidence>
<comment type="subcellular location">
    <subcellularLocation>
        <location evidence="1">Golgi apparatus membrane</location>
        <topology evidence="1">Single-pass type II membrane protein</topology>
    </subcellularLocation>
</comment>
<evidence type="ECO:0000256" key="17">
    <source>
        <dbReference type="ARBA" id="ARBA00049327"/>
    </source>
</evidence>
<dbReference type="InterPro" id="IPR007577">
    <property type="entry name" value="GlycoTrfase_DXD_sugar-bd_CS"/>
</dbReference>
<evidence type="ECO:0000256" key="7">
    <source>
        <dbReference type="ARBA" id="ARBA00023034"/>
    </source>
</evidence>
<feature type="transmembrane region" description="Helical" evidence="18">
    <location>
        <begin position="12"/>
        <end position="30"/>
    </location>
</feature>
<dbReference type="SUPFAM" id="SSF53448">
    <property type="entry name" value="Nucleotide-diphospho-sugar transferases"/>
    <property type="match status" value="1"/>
</dbReference>
<keyword evidence="4" id="KW-0444">Lipid biosynthesis</keyword>
<gene>
    <name evidence="20" type="primary">LOC102352578</name>
</gene>
<comment type="similarity">
    <text evidence="3">Belongs to the glycosyltransferase 32 family.</text>
</comment>
<dbReference type="PANTHER" id="PTHR12042">
    <property type="entry name" value="LACTOSYLCERAMIDE 4-ALPHA-GALACTOSYLTRANSFERASE ALPHA- 1,4-GALACTOSYLTRANSFERASE"/>
    <property type="match status" value="1"/>
</dbReference>
<accession>H2ZRQ7</accession>
<keyword evidence="7" id="KW-0333">Golgi apparatus</keyword>
<evidence type="ECO:0000256" key="12">
    <source>
        <dbReference type="ARBA" id="ARBA00041556"/>
    </source>
</evidence>
<dbReference type="InParanoid" id="H2ZRQ7"/>
<evidence type="ECO:0000256" key="13">
    <source>
        <dbReference type="ARBA" id="ARBA00041849"/>
    </source>
</evidence>
<keyword evidence="9 18" id="KW-0472">Membrane</keyword>
<evidence type="ECO:0000256" key="2">
    <source>
        <dbReference type="ARBA" id="ARBA00004934"/>
    </source>
</evidence>
<evidence type="ECO:0000256" key="4">
    <source>
        <dbReference type="ARBA" id="ARBA00022516"/>
    </source>
</evidence>
<keyword evidence="18" id="KW-1133">Transmembrane helix</keyword>
<evidence type="ECO:0000256" key="18">
    <source>
        <dbReference type="SAM" id="Phobius"/>
    </source>
</evidence>
<dbReference type="Bgee" id="ENSLACG00000000068">
    <property type="expression patterns" value="Expressed in pectoral fin and 2 other cell types or tissues"/>
</dbReference>
<keyword evidence="5" id="KW-0328">Glycosyltransferase</keyword>
<evidence type="ECO:0000256" key="15">
    <source>
        <dbReference type="ARBA" id="ARBA00043186"/>
    </source>
</evidence>
<evidence type="ECO:0000313" key="21">
    <source>
        <dbReference type="Proteomes" id="UP000008672"/>
    </source>
</evidence>
<evidence type="ECO:0000259" key="19">
    <source>
        <dbReference type="Pfam" id="PF04572"/>
    </source>
</evidence>
<evidence type="ECO:0000313" key="20">
    <source>
        <dbReference type="Ensembl" id="ENSLACP00000000078.1"/>
    </source>
</evidence>
<proteinExistence type="inferred from homology"/>